<accession>A0A7J7SRE5</accession>
<dbReference type="Proteomes" id="UP000527355">
    <property type="component" value="Unassembled WGS sequence"/>
</dbReference>
<comment type="caution">
    <text evidence="1">The sequence shown here is derived from an EMBL/GenBank/DDBJ whole genome shotgun (WGS) entry which is preliminary data.</text>
</comment>
<protein>
    <submittedName>
        <fullName evidence="1">Uncharacterized protein</fullName>
    </submittedName>
</protein>
<evidence type="ECO:0000313" key="1">
    <source>
        <dbReference type="EMBL" id="KAF6290924.1"/>
    </source>
</evidence>
<evidence type="ECO:0000313" key="2">
    <source>
        <dbReference type="Proteomes" id="UP000527355"/>
    </source>
</evidence>
<sequence>MVPRKQGNHFRCRYKRQGRGGCLPSEASAKLCTSHLCVPGGHAASLAHIFLVERGTNCSVPALGSVLPARCSEPEDLSPPSGLLGCVKTIHNHAGIAQEPQNRYPAFLGGGGARPEAALDVTEAQVNTQPLSHASWAVFYYGSGS</sequence>
<dbReference type="EMBL" id="JABWUV010000018">
    <property type="protein sequence ID" value="KAF6290924.1"/>
    <property type="molecule type" value="Genomic_DNA"/>
</dbReference>
<organism evidence="1 2">
    <name type="scientific">Myotis myotis</name>
    <name type="common">Greater mouse-eared bat</name>
    <name type="synonym">Vespertilio myotis</name>
    <dbReference type="NCBI Taxonomy" id="51298"/>
    <lineage>
        <taxon>Eukaryota</taxon>
        <taxon>Metazoa</taxon>
        <taxon>Chordata</taxon>
        <taxon>Craniata</taxon>
        <taxon>Vertebrata</taxon>
        <taxon>Euteleostomi</taxon>
        <taxon>Mammalia</taxon>
        <taxon>Eutheria</taxon>
        <taxon>Laurasiatheria</taxon>
        <taxon>Chiroptera</taxon>
        <taxon>Yangochiroptera</taxon>
        <taxon>Vespertilionidae</taxon>
        <taxon>Myotis</taxon>
    </lineage>
</organism>
<name>A0A7J7SRE5_MYOMY</name>
<dbReference type="AlphaFoldDB" id="A0A7J7SRE5"/>
<gene>
    <name evidence="1" type="ORF">mMyoMyo1_009316</name>
</gene>
<keyword evidence="2" id="KW-1185">Reference proteome</keyword>
<proteinExistence type="predicted"/>
<reference evidence="1 2" key="1">
    <citation type="journal article" date="2020" name="Nature">
        <title>Six reference-quality genomes reveal evolution of bat adaptations.</title>
        <authorList>
            <person name="Jebb D."/>
            <person name="Huang Z."/>
            <person name="Pippel M."/>
            <person name="Hughes G.M."/>
            <person name="Lavrichenko K."/>
            <person name="Devanna P."/>
            <person name="Winkler S."/>
            <person name="Jermiin L.S."/>
            <person name="Skirmuntt E.C."/>
            <person name="Katzourakis A."/>
            <person name="Burkitt-Gray L."/>
            <person name="Ray D.A."/>
            <person name="Sullivan K.A.M."/>
            <person name="Roscito J.G."/>
            <person name="Kirilenko B.M."/>
            <person name="Davalos L.M."/>
            <person name="Corthals A.P."/>
            <person name="Power M.L."/>
            <person name="Jones G."/>
            <person name="Ransome R.D."/>
            <person name="Dechmann D.K.N."/>
            <person name="Locatelli A.G."/>
            <person name="Puechmaille S.J."/>
            <person name="Fedrigo O."/>
            <person name="Jarvis E.D."/>
            <person name="Hiller M."/>
            <person name="Vernes S.C."/>
            <person name="Myers E.W."/>
            <person name="Teeling E.C."/>
        </authorList>
    </citation>
    <scope>NUCLEOTIDE SEQUENCE [LARGE SCALE GENOMIC DNA]</scope>
    <source>
        <strain evidence="1">MMyoMyo1</strain>
        <tissue evidence="1">Flight muscle</tissue>
    </source>
</reference>